<keyword evidence="10" id="KW-0325">Glycoprotein</keyword>
<reference evidence="14 15" key="2">
    <citation type="submission" date="2018-11" db="EMBL/GenBank/DDBJ databases">
        <authorList>
            <consortium name="Pathogen Informatics"/>
        </authorList>
    </citation>
    <scope>NUCLEOTIDE SEQUENCE [LARGE SCALE GENOMIC DNA]</scope>
</reference>
<dbReference type="WBParaSite" id="TASK_0000575001-mRNA-1">
    <property type="protein sequence ID" value="TASK_0000575001-mRNA-1"/>
    <property type="gene ID" value="TASK_0000575001"/>
</dbReference>
<feature type="domain" description="SSD" evidence="13">
    <location>
        <begin position="558"/>
        <end position="806"/>
    </location>
</feature>
<dbReference type="SUPFAM" id="SSF82866">
    <property type="entry name" value="Multidrug efflux transporter AcrB transmembrane domain"/>
    <property type="match status" value="1"/>
</dbReference>
<evidence type="ECO:0000256" key="10">
    <source>
        <dbReference type="ARBA" id="ARBA00023180"/>
    </source>
</evidence>
<sequence>MPTEVYTALEMRLVLIPVCVLVLFLVPRSTTDCVMFGMCNQKQYCLVNHPPVSVPGNALKELCDVDSPVQCCDQDQLKGLESDFVMLGFLLRAADDLTCYNGMRDIFCDIACSSRQSELVKVTGHNVTDGAVTSIDFRLSRNKAQVIYDACNAIDDLFLGNPVEMICGREDCNATDLFRGIGKPESSGDNLTTEDTANGRASAVTEELQETLEDLPLPQRLFKRPLWLAMLLTFLGLTLLFLLGLAFHWCINRQSEDSTAAGSYSPPIGCYSKVGATIQFGSTWLFARQGALVARFPRMTLLLTVILLAVACCGFLRFRVTTDPVELWSDPNSRARLEKAYFDEHFGPFYRTEQIIIRPVNATPYVRNNHTFGTVFDKDFLKSVLDLQTQVTRVRAFSEVLGREVALEDICYKPLEPASHECGVFSPLEYFQSNATLLDAVVEEMDYLDHLKFCTKAMAADKGPLSGCRGRAGAPMFGNVVFGGIEDDDYMQSTAVVITILVKNSADHESPMVLMARAWESEFIRTVLNWRAAHPGIVVSFAAERSVEDEIVRQSHSDISTIIISYTIMVVYVSICLGNYRGLRTCLIDLKISLSIGGVSIVLASVFSSIGLWSYLGVPATLIIIEVIPFFVLAVGVDNIFIMVQDFLMHEEEEVDDDDDDDEDDGDGGFGSGENMANDANDVVEEGVASPGGVGGCVGGGVGGCVGGKVKKERRGRRRREGDGVGGIGGVGKRQGGRAPVEARIAKTMGRVGPSMFLSSLAECVAFFCGAMTDMPAVRVFALYAGVAIVINFVLQIFAFTALLTLDAKRVEVSSIPSRPLLPSTFPVMITASLFPLMVEAFGYNLQSFHLHYIARTRGNVAT</sequence>
<dbReference type="InterPro" id="IPR053958">
    <property type="entry name" value="HMGCR/SNAP/NPC1-like_SSD"/>
</dbReference>
<evidence type="ECO:0000313" key="15">
    <source>
        <dbReference type="Proteomes" id="UP000282613"/>
    </source>
</evidence>
<keyword evidence="8" id="KW-0472">Membrane</keyword>
<keyword evidence="6" id="KW-1133">Transmembrane helix</keyword>
<evidence type="ECO:0000256" key="4">
    <source>
        <dbReference type="ARBA" id="ARBA00022692"/>
    </source>
</evidence>
<dbReference type="GO" id="GO:0015918">
    <property type="term" value="P:sterol transport"/>
    <property type="evidence" value="ECO:0007669"/>
    <property type="project" value="TreeGrafter"/>
</dbReference>
<keyword evidence="4" id="KW-0812">Transmembrane</keyword>
<evidence type="ECO:0000256" key="8">
    <source>
        <dbReference type="ARBA" id="ARBA00023136"/>
    </source>
</evidence>
<evidence type="ECO:0000256" key="1">
    <source>
        <dbReference type="ARBA" id="ARBA00004141"/>
    </source>
</evidence>
<keyword evidence="15" id="KW-1185">Reference proteome</keyword>
<keyword evidence="5" id="KW-0732">Signal</keyword>
<feature type="compositionally biased region" description="Gly residues" evidence="12">
    <location>
        <begin position="724"/>
        <end position="734"/>
    </location>
</feature>
<evidence type="ECO:0000313" key="14">
    <source>
        <dbReference type="EMBL" id="VDK35565.1"/>
    </source>
</evidence>
<dbReference type="PROSITE" id="PS50156">
    <property type="entry name" value="SSD"/>
    <property type="match status" value="1"/>
</dbReference>
<evidence type="ECO:0000256" key="11">
    <source>
        <dbReference type="ARBA" id="ARBA00034049"/>
    </source>
</evidence>
<dbReference type="InterPro" id="IPR053956">
    <property type="entry name" value="NPC1_MLD"/>
</dbReference>
<organism evidence="16">
    <name type="scientific">Taenia asiatica</name>
    <name type="common">Asian tapeworm</name>
    <dbReference type="NCBI Taxonomy" id="60517"/>
    <lineage>
        <taxon>Eukaryota</taxon>
        <taxon>Metazoa</taxon>
        <taxon>Spiralia</taxon>
        <taxon>Lophotrochozoa</taxon>
        <taxon>Platyhelminthes</taxon>
        <taxon>Cestoda</taxon>
        <taxon>Eucestoda</taxon>
        <taxon>Cyclophyllidea</taxon>
        <taxon>Taeniidae</taxon>
        <taxon>Taenia</taxon>
    </lineage>
</organism>
<dbReference type="GO" id="GO:0030299">
    <property type="term" value="P:intestinal cholesterol absorption"/>
    <property type="evidence" value="ECO:0007669"/>
    <property type="project" value="TreeGrafter"/>
</dbReference>
<dbReference type="InterPro" id="IPR032190">
    <property type="entry name" value="NPC1_N"/>
</dbReference>
<proteinExistence type="inferred from homology"/>
<evidence type="ECO:0000256" key="5">
    <source>
        <dbReference type="ARBA" id="ARBA00022729"/>
    </source>
</evidence>
<protein>
    <submittedName>
        <fullName evidence="16">SSD domain-containing protein</fullName>
    </submittedName>
</protein>
<evidence type="ECO:0000259" key="13">
    <source>
        <dbReference type="PROSITE" id="PS50156"/>
    </source>
</evidence>
<dbReference type="Pfam" id="PF12349">
    <property type="entry name" value="Sterol-sensing"/>
    <property type="match status" value="2"/>
</dbReference>
<keyword evidence="9" id="KW-1015">Disulfide bond</keyword>
<feature type="region of interest" description="Disordered" evidence="12">
    <location>
        <begin position="653"/>
        <end position="676"/>
    </location>
</feature>
<feature type="compositionally biased region" description="Basic residues" evidence="12">
    <location>
        <begin position="709"/>
        <end position="719"/>
    </location>
</feature>
<dbReference type="Pfam" id="PF16414">
    <property type="entry name" value="NPC1_N"/>
    <property type="match status" value="1"/>
</dbReference>
<dbReference type="GO" id="GO:0042632">
    <property type="term" value="P:cholesterol homeostasis"/>
    <property type="evidence" value="ECO:0007669"/>
    <property type="project" value="TreeGrafter"/>
</dbReference>
<evidence type="ECO:0000256" key="2">
    <source>
        <dbReference type="ARBA" id="ARBA00005585"/>
    </source>
</evidence>
<dbReference type="OrthoDB" id="6510177at2759"/>
<dbReference type="Proteomes" id="UP000282613">
    <property type="component" value="Unassembled WGS sequence"/>
</dbReference>
<evidence type="ECO:0000256" key="6">
    <source>
        <dbReference type="ARBA" id="ARBA00022989"/>
    </source>
</evidence>
<evidence type="ECO:0000313" key="16">
    <source>
        <dbReference type="WBParaSite" id="TASK_0000575001-mRNA-1"/>
    </source>
</evidence>
<evidence type="ECO:0000256" key="9">
    <source>
        <dbReference type="ARBA" id="ARBA00023157"/>
    </source>
</evidence>
<evidence type="ECO:0000256" key="7">
    <source>
        <dbReference type="ARBA" id="ARBA00023055"/>
    </source>
</evidence>
<feature type="compositionally biased region" description="Acidic residues" evidence="12">
    <location>
        <begin position="653"/>
        <end position="667"/>
    </location>
</feature>
<dbReference type="Gene3D" id="1.20.1640.10">
    <property type="entry name" value="Multidrug efflux transporter AcrB transmembrane domain"/>
    <property type="match status" value="1"/>
</dbReference>
<dbReference type="PANTHER" id="PTHR45727:SF2">
    <property type="entry name" value="NPC INTRACELLULAR CHOLESTEROL TRANSPORTER 1"/>
    <property type="match status" value="1"/>
</dbReference>
<comment type="similarity">
    <text evidence="2">Belongs to the patched family.</text>
</comment>
<evidence type="ECO:0000256" key="12">
    <source>
        <dbReference type="SAM" id="MobiDB-lite"/>
    </source>
</evidence>
<dbReference type="GO" id="GO:0015485">
    <property type="term" value="F:cholesterol binding"/>
    <property type="evidence" value="ECO:0007669"/>
    <property type="project" value="TreeGrafter"/>
</dbReference>
<keyword evidence="3" id="KW-0813">Transport</keyword>
<evidence type="ECO:0000256" key="3">
    <source>
        <dbReference type="ARBA" id="ARBA00022448"/>
    </source>
</evidence>
<dbReference type="AlphaFoldDB" id="A0A158R8M8"/>
<gene>
    <name evidence="14" type="ORF">TASK_LOCUS5751</name>
</gene>
<comment type="subcellular location">
    <subcellularLocation>
        <location evidence="1">Membrane</location>
        <topology evidence="1">Multi-pass membrane protein</topology>
    </subcellularLocation>
</comment>
<dbReference type="EMBL" id="UYRS01018438">
    <property type="protein sequence ID" value="VDK35565.1"/>
    <property type="molecule type" value="Genomic_DNA"/>
</dbReference>
<comment type="catalytic activity">
    <reaction evidence="11">
        <text>cholesterol(in) = cholesterol(out)</text>
        <dbReference type="Rhea" id="RHEA:39747"/>
        <dbReference type="ChEBI" id="CHEBI:16113"/>
    </reaction>
</comment>
<feature type="region of interest" description="Disordered" evidence="12">
    <location>
        <begin position="709"/>
        <end position="736"/>
    </location>
</feature>
<keyword evidence="7" id="KW-0445">Lipid transport</keyword>
<name>A0A158R8M8_TAEAS</name>
<dbReference type="InterPro" id="IPR000731">
    <property type="entry name" value="SSD"/>
</dbReference>
<reference evidence="16" key="1">
    <citation type="submission" date="2016-04" db="UniProtKB">
        <authorList>
            <consortium name="WormBaseParasite"/>
        </authorList>
    </citation>
    <scope>IDENTIFICATION</scope>
</reference>
<dbReference type="GO" id="GO:0005886">
    <property type="term" value="C:plasma membrane"/>
    <property type="evidence" value="ECO:0007669"/>
    <property type="project" value="TreeGrafter"/>
</dbReference>
<dbReference type="Pfam" id="PF22314">
    <property type="entry name" value="NPC1_MLD"/>
    <property type="match status" value="1"/>
</dbReference>
<dbReference type="STRING" id="60517.A0A158R8M8"/>
<accession>A0A158R8M8</accession>
<dbReference type="PANTHER" id="PTHR45727">
    <property type="entry name" value="NPC INTRACELLULAR CHOLESTEROL TRANSPORTER 1"/>
    <property type="match status" value="1"/>
</dbReference>